<evidence type="ECO:0000313" key="4">
    <source>
        <dbReference type="Proteomes" id="UP000256431"/>
    </source>
</evidence>
<dbReference type="EMBL" id="QRDH01000001">
    <property type="protein sequence ID" value="RDU42196.1"/>
    <property type="molecule type" value="Genomic_DNA"/>
</dbReference>
<feature type="transmembrane region" description="Helical" evidence="2">
    <location>
        <begin position="26"/>
        <end position="45"/>
    </location>
</feature>
<keyword evidence="2" id="KW-0812">Transmembrane</keyword>
<name>A0A3D8H7B7_9GAMM</name>
<protein>
    <submittedName>
        <fullName evidence="3">Uncharacterized protein</fullName>
    </submittedName>
</protein>
<evidence type="ECO:0000256" key="2">
    <source>
        <dbReference type="SAM" id="Phobius"/>
    </source>
</evidence>
<sequence>MATVNSTTVNTVNIGENLMKSRTRSFLATGALVSALFMASPYLMADEHHKKHHGDRKDIAEMCEDFKAGKGRFDKQERREKMQEHQAELADRLKLDDEQREIWKQIHDERREKHEKRAAKFHEKLEKRCAEQEG</sequence>
<feature type="region of interest" description="Disordered" evidence="1">
    <location>
        <begin position="110"/>
        <end position="134"/>
    </location>
</feature>
<organism evidence="3 4">
    <name type="scientific">Marinobacter flavimaris</name>
    <dbReference type="NCBI Taxonomy" id="262076"/>
    <lineage>
        <taxon>Bacteria</taxon>
        <taxon>Pseudomonadati</taxon>
        <taxon>Pseudomonadota</taxon>
        <taxon>Gammaproteobacteria</taxon>
        <taxon>Pseudomonadales</taxon>
        <taxon>Marinobacteraceae</taxon>
        <taxon>Marinobacter</taxon>
    </lineage>
</organism>
<proteinExistence type="predicted"/>
<accession>A0A3D8H7B7</accession>
<keyword evidence="2" id="KW-1133">Transmembrane helix</keyword>
<dbReference type="RefSeq" id="WP_104269872.1">
    <property type="nucleotide sequence ID" value="NZ_PSSW01000001.1"/>
</dbReference>
<feature type="compositionally biased region" description="Basic and acidic residues" evidence="1">
    <location>
        <begin position="118"/>
        <end position="134"/>
    </location>
</feature>
<evidence type="ECO:0000313" key="3">
    <source>
        <dbReference type="EMBL" id="RDU42196.1"/>
    </source>
</evidence>
<keyword evidence="4" id="KW-1185">Reference proteome</keyword>
<reference evidence="3 4" key="1">
    <citation type="submission" date="2018-08" db="EMBL/GenBank/DDBJ databases">
        <title>Genome sequence of Marinobacter flavimaris KCTC 12185.</title>
        <authorList>
            <person name="Chun J."/>
            <person name="Kim B.-Y."/>
            <person name="Choi S.-B."/>
            <person name="Kwak M.-J."/>
        </authorList>
    </citation>
    <scope>NUCLEOTIDE SEQUENCE [LARGE SCALE GENOMIC DNA]</scope>
    <source>
        <strain evidence="3 4">KCTC 12185</strain>
    </source>
</reference>
<keyword evidence="2" id="KW-0472">Membrane</keyword>
<dbReference type="AlphaFoldDB" id="A0A3D8H7B7"/>
<evidence type="ECO:0000256" key="1">
    <source>
        <dbReference type="SAM" id="MobiDB-lite"/>
    </source>
</evidence>
<gene>
    <name evidence="3" type="ORF">DXI23_00495</name>
</gene>
<comment type="caution">
    <text evidence="3">The sequence shown here is derived from an EMBL/GenBank/DDBJ whole genome shotgun (WGS) entry which is preliminary data.</text>
</comment>
<dbReference type="Proteomes" id="UP000256431">
    <property type="component" value="Unassembled WGS sequence"/>
</dbReference>